<dbReference type="PANTHER" id="PTHR38108">
    <property type="entry name" value="UPF0319 PROTEIN YCCT"/>
    <property type="match status" value="1"/>
</dbReference>
<dbReference type="HAMAP" id="MF_00789">
    <property type="entry name" value="UPF0319"/>
    <property type="match status" value="1"/>
</dbReference>
<reference evidence="4" key="1">
    <citation type="submission" date="2021-11" db="EMBL/GenBank/DDBJ databases">
        <title>Vibrio ZSDE26 sp. nov. and Vibrio ZSDZ34 sp. nov., isolated from coastal seawater in Qingdao.</title>
        <authorList>
            <person name="Zhang P."/>
        </authorList>
    </citation>
    <scope>NUCLEOTIDE SEQUENCE</scope>
    <source>
        <strain evidence="4">ZSDE26</strain>
    </source>
</reference>
<protein>
    <recommendedName>
        <fullName evidence="3">UPF0319 protein KP803_13785</fullName>
    </recommendedName>
</protein>
<name>A0A9X1XJY8_9VIBR</name>
<keyword evidence="2 3" id="KW-0732">Signal</keyword>
<dbReference type="NCBIfam" id="NF003383">
    <property type="entry name" value="PRK04517.1"/>
    <property type="match status" value="1"/>
</dbReference>
<dbReference type="InterPro" id="IPR018635">
    <property type="entry name" value="UPF0319"/>
</dbReference>
<dbReference type="Pfam" id="PF09829">
    <property type="entry name" value="DUF2057"/>
    <property type="match status" value="1"/>
</dbReference>
<evidence type="ECO:0000313" key="5">
    <source>
        <dbReference type="Proteomes" id="UP001139559"/>
    </source>
</evidence>
<keyword evidence="5" id="KW-1185">Reference proteome</keyword>
<evidence type="ECO:0000256" key="1">
    <source>
        <dbReference type="ARBA" id="ARBA00008490"/>
    </source>
</evidence>
<organism evidence="4 5">
    <name type="scientific">Vibrio amylolyticus</name>
    <dbReference type="NCBI Taxonomy" id="2847292"/>
    <lineage>
        <taxon>Bacteria</taxon>
        <taxon>Pseudomonadati</taxon>
        <taxon>Pseudomonadota</taxon>
        <taxon>Gammaproteobacteria</taxon>
        <taxon>Vibrionales</taxon>
        <taxon>Vibrionaceae</taxon>
        <taxon>Vibrio</taxon>
    </lineage>
</organism>
<proteinExistence type="inferred from homology"/>
<evidence type="ECO:0000256" key="2">
    <source>
        <dbReference type="ARBA" id="ARBA00022729"/>
    </source>
</evidence>
<comment type="similarity">
    <text evidence="1 3">Belongs to the UPF0319 family.</text>
</comment>
<dbReference type="EMBL" id="JAJHVV010000008">
    <property type="protein sequence ID" value="MCK6264347.1"/>
    <property type="molecule type" value="Genomic_DNA"/>
</dbReference>
<accession>A0A9X1XJY8</accession>
<feature type="signal peptide" evidence="3">
    <location>
        <begin position="1"/>
        <end position="21"/>
    </location>
</feature>
<dbReference type="PANTHER" id="PTHR38108:SF1">
    <property type="entry name" value="UPF0319 PROTEIN YCCT"/>
    <property type="match status" value="1"/>
</dbReference>
<dbReference type="AlphaFoldDB" id="A0A9X1XJY8"/>
<evidence type="ECO:0000256" key="3">
    <source>
        <dbReference type="HAMAP-Rule" id="MF_00789"/>
    </source>
</evidence>
<dbReference type="Proteomes" id="UP001139559">
    <property type="component" value="Unassembled WGS sequence"/>
</dbReference>
<comment type="caution">
    <text evidence="4">The sequence shown here is derived from an EMBL/GenBank/DDBJ whole genome shotgun (WGS) entry which is preliminary data.</text>
</comment>
<dbReference type="RefSeq" id="WP_248009426.1">
    <property type="nucleotide sequence ID" value="NZ_JAJHVV010000008.1"/>
</dbReference>
<feature type="chain" id="PRO_5041027293" description="UPF0319 protein KP803_13785" evidence="3">
    <location>
        <begin position="22"/>
        <end position="217"/>
    </location>
</feature>
<evidence type="ECO:0000313" key="4">
    <source>
        <dbReference type="EMBL" id="MCK6264347.1"/>
    </source>
</evidence>
<gene>
    <name evidence="4" type="ORF">KP803_13785</name>
</gene>
<sequence precursor="true">MKLLKTFSCTCALLVSQAAFADVTVQIPDNIDLYIANGEKPELSGGFFSSNKTLTLPNGENQIAFRHNVYFDKSNDRVSIEGDTIIATFTAQDKELTFSLPRFRNEREAQAQIKDLDWALVDSSDQAIEVKQDKLMKDGMQIGRDYQREVEDYNRAGGIAAIAAGAAAVLPATLPEPVPAQLPETSASSATAEEMLHFWYDKADAETKARFKAHINQ</sequence>